<dbReference type="EMBL" id="DRQG01000021">
    <property type="protein sequence ID" value="HGY54504.1"/>
    <property type="molecule type" value="Genomic_DNA"/>
</dbReference>
<proteinExistence type="predicted"/>
<dbReference type="InterPro" id="IPR054267">
    <property type="entry name" value="DUF6998"/>
</dbReference>
<organism evidence="2">
    <name type="scientific">Caldithrix abyssi</name>
    <dbReference type="NCBI Taxonomy" id="187145"/>
    <lineage>
        <taxon>Bacteria</taxon>
        <taxon>Pseudomonadati</taxon>
        <taxon>Calditrichota</taxon>
        <taxon>Calditrichia</taxon>
        <taxon>Calditrichales</taxon>
        <taxon>Calditrichaceae</taxon>
        <taxon>Caldithrix</taxon>
    </lineage>
</organism>
<feature type="domain" description="DUF6998" evidence="1">
    <location>
        <begin position="11"/>
        <end position="146"/>
    </location>
</feature>
<evidence type="ECO:0000259" key="1">
    <source>
        <dbReference type="Pfam" id="PF22522"/>
    </source>
</evidence>
<evidence type="ECO:0000313" key="2">
    <source>
        <dbReference type="EMBL" id="HGY54504.1"/>
    </source>
</evidence>
<gene>
    <name evidence="2" type="ORF">ENK44_02255</name>
</gene>
<reference evidence="2" key="1">
    <citation type="journal article" date="2020" name="mSystems">
        <title>Genome- and Community-Level Interaction Insights into Carbon Utilization and Element Cycling Functions of Hydrothermarchaeota in Hydrothermal Sediment.</title>
        <authorList>
            <person name="Zhou Z."/>
            <person name="Liu Y."/>
            <person name="Xu W."/>
            <person name="Pan J."/>
            <person name="Luo Z.H."/>
            <person name="Li M."/>
        </authorList>
    </citation>
    <scope>NUCLEOTIDE SEQUENCE [LARGE SCALE GENOMIC DNA]</scope>
    <source>
        <strain evidence="2">HyVt-577</strain>
    </source>
</reference>
<accession>A0A7V4U0A9</accession>
<dbReference type="AlphaFoldDB" id="A0A7V4U0A9"/>
<sequence length="150" mass="16939">MNHERFQSIVKSIYAAVNELEKMFPGRPFTPDGHLVGSLGECLVADTYNLTLMSPSTKGYDAITKEGKKVEIKVTQSKRVAFRSCPEHTIIIKINNDGTFVEYFNGPGEIIWKTFSGKKLPKNGQYQISLNKVSKLYERVPLSKRIPKNT</sequence>
<dbReference type="Pfam" id="PF22522">
    <property type="entry name" value="DUF6998"/>
    <property type="match status" value="1"/>
</dbReference>
<dbReference type="Proteomes" id="UP000885779">
    <property type="component" value="Unassembled WGS sequence"/>
</dbReference>
<comment type="caution">
    <text evidence="2">The sequence shown here is derived from an EMBL/GenBank/DDBJ whole genome shotgun (WGS) entry which is preliminary data.</text>
</comment>
<protein>
    <recommendedName>
        <fullName evidence="1">DUF6998 domain-containing protein</fullName>
    </recommendedName>
</protein>
<name>A0A7V4U0A9_CALAY</name>